<accession>A0A9P3QAC5</accession>
<keyword evidence="5" id="KW-1185">Reference proteome</keyword>
<dbReference type="EMBL" id="BRZI01000046">
    <property type="protein sequence ID" value="GLD32516.1"/>
    <property type="molecule type" value="Genomic_DNA"/>
</dbReference>
<evidence type="ECO:0000313" key="5">
    <source>
        <dbReference type="Proteomes" id="UP001064782"/>
    </source>
</evidence>
<dbReference type="InterPro" id="IPR036165">
    <property type="entry name" value="YefM-like_sf"/>
</dbReference>
<evidence type="ECO:0000256" key="2">
    <source>
        <dbReference type="RuleBase" id="RU362080"/>
    </source>
</evidence>
<comment type="caution">
    <text evidence="4">The sequence shown here is derived from an EMBL/GenBank/DDBJ whole genome shotgun (WGS) entry which is preliminary data.</text>
</comment>
<gene>
    <name evidence="4" type="ORF">Mkiyose1413_43990</name>
    <name evidence="3" type="ORF">SRL2020028_28950</name>
</gene>
<comment type="similarity">
    <text evidence="1 2">Belongs to the phD/YefM antitoxin family.</text>
</comment>
<dbReference type="NCBIfam" id="TIGR01552">
    <property type="entry name" value="phd_fam"/>
    <property type="match status" value="1"/>
</dbReference>
<sequence length="84" mass="9188">MTVNVNIHEAKTHLSRLLERVAAGERVVISKAGKPVADLVPHQAVDVAFGGLRGQLAYDDSCFDVDPDIQEMFYGPDHRRDAAS</sequence>
<evidence type="ECO:0000313" key="3">
    <source>
        <dbReference type="EMBL" id="GLB83639.1"/>
    </source>
</evidence>
<protein>
    <recommendedName>
        <fullName evidence="2">Antitoxin</fullName>
    </recommendedName>
</protein>
<evidence type="ECO:0000256" key="1">
    <source>
        <dbReference type="ARBA" id="ARBA00009981"/>
    </source>
</evidence>
<dbReference type="InterPro" id="IPR006442">
    <property type="entry name" value="Antitoxin_Phd/YefM"/>
</dbReference>
<organism evidence="4 5">
    <name type="scientific">Mycobacterium kiyosense</name>
    <dbReference type="NCBI Taxonomy" id="2871094"/>
    <lineage>
        <taxon>Bacteria</taxon>
        <taxon>Bacillati</taxon>
        <taxon>Actinomycetota</taxon>
        <taxon>Actinomycetes</taxon>
        <taxon>Mycobacteriales</taxon>
        <taxon>Mycobacteriaceae</taxon>
        <taxon>Mycobacterium</taxon>
    </lineage>
</organism>
<evidence type="ECO:0000313" key="4">
    <source>
        <dbReference type="EMBL" id="GLD32516.1"/>
    </source>
</evidence>
<dbReference type="Proteomes" id="UP001165663">
    <property type="component" value="Unassembled WGS sequence"/>
</dbReference>
<proteinExistence type="inferred from homology"/>
<dbReference type="GeneID" id="83631677"/>
<dbReference type="InterPro" id="IPR051416">
    <property type="entry name" value="phD-YefM_TA_antitoxins"/>
</dbReference>
<name>A0A9P3QAC5_9MYCO</name>
<dbReference type="Proteomes" id="UP001064782">
    <property type="component" value="Unassembled WGS sequence"/>
</dbReference>
<dbReference type="EMBL" id="BRXE01000030">
    <property type="protein sequence ID" value="GLB83639.1"/>
    <property type="molecule type" value="Genomic_DNA"/>
</dbReference>
<dbReference type="Pfam" id="PF02604">
    <property type="entry name" value="PhdYeFM_antitox"/>
    <property type="match status" value="1"/>
</dbReference>
<dbReference type="AlphaFoldDB" id="A0A9P3QAC5"/>
<dbReference type="PANTHER" id="PTHR35377">
    <property type="entry name" value="ANTITOXIN VAPB49-RELATED-RELATED"/>
    <property type="match status" value="1"/>
</dbReference>
<dbReference type="Gene3D" id="3.40.1620.10">
    <property type="entry name" value="YefM-like domain"/>
    <property type="match status" value="1"/>
</dbReference>
<dbReference type="RefSeq" id="WP_236981554.1">
    <property type="nucleotide sequence ID" value="NZ_BRXE01000030.1"/>
</dbReference>
<comment type="function">
    <text evidence="2">Antitoxin component of a type II toxin-antitoxin (TA) system.</text>
</comment>
<dbReference type="SUPFAM" id="SSF143120">
    <property type="entry name" value="YefM-like"/>
    <property type="match status" value="1"/>
</dbReference>
<reference evidence="4" key="1">
    <citation type="submission" date="2022-08" db="EMBL/GenBank/DDBJ databases">
        <title>Mycobacterium kiyosense sp. nov., scotochromogenic slow-glowing species isolated from respiratory specimens.</title>
        <authorList>
            <person name="Fukano H."/>
            <person name="Kazumi Y."/>
            <person name="Sakagami N."/>
            <person name="Ato M."/>
            <person name="Mitarai S."/>
            <person name="Hoshino Y."/>
        </authorList>
    </citation>
    <scope>NUCLEOTIDE SEQUENCE</scope>
    <source>
        <strain evidence="4">1413</strain>
        <strain evidence="3">SRL2020-028</strain>
    </source>
</reference>